<sequence>MRIRSEVSRTNRIRREYTGADIQEAARRDDEEPSIWAHPAPPLIGRAPELGRLGDLLAAPGPRLVTLCGPAGIGKSALARAAVTARAARGDSAVVALDLADAGTDTAVGSTLAALAGTGPRNADGRQIVLLDNCDPVVDAVADGVLRLLAAAPWTVVVCASRTPLDVYAEHLIPVGPLPTGEDGDAERLFTERVSPYYRHGITGAPERAAVTRVCALLDGIPLALEIAAEAIGPLSPGELEGRLRRGEYPARARLRDVPARHRSVGHALSWGESAQREEDITLLKRLSVCESRIDLDTARQLSGIGREEISGGLRRLVHQGLLVSVDNGLGGYSFAMTHMARSHYRRELERDPAALATARARHAGICLAFAERVGRAAPLTPGDRDTHRAAAIAERMPDLRAAVRHLRTAGRYADVLRLLLVMAGPDGPGGTEYAAQLEESAGHAAAHGGPPARGPATAALLTLARLAARTGDPDRAADALRRAIALSGRGDAGLPYQAEEVLAALQDARRAAPGPGPELAPPVLAVPAPVAVPVPVPLVVPGPPPPPAPAPPEAVPAVLPGAGLTPRQHEVALLVAKGLTNRQISRELEISEWTVVNHLRQVMRKLGCPSRVHVARILGQRAG</sequence>
<dbReference type="SUPFAM" id="SSF46894">
    <property type="entry name" value="C-terminal effector domain of the bipartite response regulators"/>
    <property type="match status" value="1"/>
</dbReference>
<dbReference type="PANTHER" id="PTHR47691">
    <property type="entry name" value="REGULATOR-RELATED"/>
    <property type="match status" value="1"/>
</dbReference>
<evidence type="ECO:0000313" key="3">
    <source>
        <dbReference type="Proteomes" id="UP000198873"/>
    </source>
</evidence>
<dbReference type="InterPro" id="IPR058852">
    <property type="entry name" value="HTH_77"/>
</dbReference>
<reference evidence="3" key="1">
    <citation type="submission" date="2016-10" db="EMBL/GenBank/DDBJ databases">
        <authorList>
            <person name="Varghese N."/>
            <person name="Submissions S."/>
        </authorList>
    </citation>
    <scope>NUCLEOTIDE SEQUENCE [LARGE SCALE GENOMIC DNA]</scope>
    <source>
        <strain evidence="3">CGMCC 4.7047</strain>
    </source>
</reference>
<gene>
    <name evidence="2" type="ORF">SAMN05444716_106163</name>
</gene>
<dbReference type="SUPFAM" id="SSF52540">
    <property type="entry name" value="P-loop containing nucleoside triphosphate hydrolases"/>
    <property type="match status" value="1"/>
</dbReference>
<keyword evidence="3" id="KW-1185">Reference proteome</keyword>
<dbReference type="STRING" id="1176198.SAMN05444716_106163"/>
<dbReference type="InterPro" id="IPR027417">
    <property type="entry name" value="P-loop_NTPase"/>
</dbReference>
<evidence type="ECO:0000259" key="1">
    <source>
        <dbReference type="PROSITE" id="PS50043"/>
    </source>
</evidence>
<dbReference type="Gene3D" id="1.10.10.10">
    <property type="entry name" value="Winged helix-like DNA-binding domain superfamily/Winged helix DNA-binding domain"/>
    <property type="match status" value="1"/>
</dbReference>
<dbReference type="PROSITE" id="PS50043">
    <property type="entry name" value="HTH_LUXR_2"/>
    <property type="match status" value="1"/>
</dbReference>
<dbReference type="PANTHER" id="PTHR47691:SF3">
    <property type="entry name" value="HTH-TYPE TRANSCRIPTIONAL REGULATOR RV0890C-RELATED"/>
    <property type="match status" value="1"/>
</dbReference>
<protein>
    <submittedName>
        <fullName evidence="2">Predicted ATPase</fullName>
    </submittedName>
</protein>
<dbReference type="CDD" id="cd06170">
    <property type="entry name" value="LuxR_C_like"/>
    <property type="match status" value="1"/>
</dbReference>
<name>A0A1I6USY5_9ACTN</name>
<dbReference type="Pfam" id="PF00196">
    <property type="entry name" value="GerE"/>
    <property type="match status" value="1"/>
</dbReference>
<feature type="domain" description="HTH luxR-type" evidence="1">
    <location>
        <begin position="558"/>
        <end position="623"/>
    </location>
</feature>
<evidence type="ECO:0000313" key="2">
    <source>
        <dbReference type="EMBL" id="SFT04579.1"/>
    </source>
</evidence>
<dbReference type="Gene3D" id="3.40.50.300">
    <property type="entry name" value="P-loop containing nucleotide triphosphate hydrolases"/>
    <property type="match status" value="1"/>
</dbReference>
<dbReference type="Proteomes" id="UP000198873">
    <property type="component" value="Unassembled WGS sequence"/>
</dbReference>
<dbReference type="GO" id="GO:0006355">
    <property type="term" value="P:regulation of DNA-templated transcription"/>
    <property type="evidence" value="ECO:0007669"/>
    <property type="project" value="InterPro"/>
</dbReference>
<accession>A0A1I6USY5</accession>
<dbReference type="InterPro" id="IPR016032">
    <property type="entry name" value="Sig_transdc_resp-reg_C-effctor"/>
</dbReference>
<dbReference type="RefSeq" id="WP_107407824.1">
    <property type="nucleotide sequence ID" value="NZ_FPAB01000006.1"/>
</dbReference>
<dbReference type="GO" id="GO:0003677">
    <property type="term" value="F:DNA binding"/>
    <property type="evidence" value="ECO:0007669"/>
    <property type="project" value="InterPro"/>
</dbReference>
<dbReference type="EMBL" id="FPAB01000006">
    <property type="protein sequence ID" value="SFT04579.1"/>
    <property type="molecule type" value="Genomic_DNA"/>
</dbReference>
<dbReference type="Pfam" id="PF25872">
    <property type="entry name" value="HTH_77"/>
    <property type="match status" value="1"/>
</dbReference>
<dbReference type="InterPro" id="IPR000792">
    <property type="entry name" value="Tscrpt_reg_LuxR_C"/>
</dbReference>
<proteinExistence type="predicted"/>
<organism evidence="2 3">
    <name type="scientific">Streptomyces harbinensis</name>
    <dbReference type="NCBI Taxonomy" id="1176198"/>
    <lineage>
        <taxon>Bacteria</taxon>
        <taxon>Bacillati</taxon>
        <taxon>Actinomycetota</taxon>
        <taxon>Actinomycetes</taxon>
        <taxon>Kitasatosporales</taxon>
        <taxon>Streptomycetaceae</taxon>
        <taxon>Streptomyces</taxon>
    </lineage>
</organism>
<dbReference type="PRINTS" id="PR00038">
    <property type="entry name" value="HTHLUXR"/>
</dbReference>
<dbReference type="SMART" id="SM00421">
    <property type="entry name" value="HTH_LUXR"/>
    <property type="match status" value="1"/>
</dbReference>
<dbReference type="InterPro" id="IPR036388">
    <property type="entry name" value="WH-like_DNA-bd_sf"/>
</dbReference>
<dbReference type="AlphaFoldDB" id="A0A1I6USY5"/>